<gene>
    <name evidence="1" type="ORF">IAA98_10230</name>
</gene>
<organism evidence="1 2">
    <name type="scientific">Candidatus Avipropionibacterium avicola</name>
    <dbReference type="NCBI Taxonomy" id="2840701"/>
    <lineage>
        <taxon>Bacteria</taxon>
        <taxon>Bacillati</taxon>
        <taxon>Actinomycetota</taxon>
        <taxon>Actinomycetes</taxon>
        <taxon>Propionibacteriales</taxon>
        <taxon>Propionibacteriaceae</taxon>
        <taxon>Propionibacteriaceae incertae sedis</taxon>
        <taxon>Candidatus Avipropionibacterium</taxon>
    </lineage>
</organism>
<dbReference type="AlphaFoldDB" id="A0A9D1GY56"/>
<reference evidence="1" key="1">
    <citation type="submission" date="2020-10" db="EMBL/GenBank/DDBJ databases">
        <authorList>
            <person name="Gilroy R."/>
        </authorList>
    </citation>
    <scope>NUCLEOTIDE SEQUENCE</scope>
    <source>
        <strain evidence="1">ChiGjej1B1-24693</strain>
    </source>
</reference>
<proteinExistence type="predicted"/>
<dbReference type="Proteomes" id="UP000886842">
    <property type="component" value="Unassembled WGS sequence"/>
</dbReference>
<comment type="caution">
    <text evidence="1">The sequence shown here is derived from an EMBL/GenBank/DDBJ whole genome shotgun (WGS) entry which is preliminary data.</text>
</comment>
<evidence type="ECO:0000313" key="1">
    <source>
        <dbReference type="EMBL" id="HIT75953.1"/>
    </source>
</evidence>
<feature type="non-terminal residue" evidence="1">
    <location>
        <position position="1"/>
    </location>
</feature>
<evidence type="ECO:0000313" key="2">
    <source>
        <dbReference type="Proteomes" id="UP000886842"/>
    </source>
</evidence>
<accession>A0A9D1GY56</accession>
<dbReference type="SUPFAM" id="SSF53850">
    <property type="entry name" value="Periplasmic binding protein-like II"/>
    <property type="match status" value="1"/>
</dbReference>
<name>A0A9D1GY56_9ACTN</name>
<protein>
    <submittedName>
        <fullName evidence="1">ABC transporter substrate-binding protein</fullName>
    </submittedName>
</protein>
<reference evidence="1" key="2">
    <citation type="journal article" date="2021" name="PeerJ">
        <title>Extensive microbial diversity within the chicken gut microbiome revealed by metagenomics and culture.</title>
        <authorList>
            <person name="Gilroy R."/>
            <person name="Ravi A."/>
            <person name="Getino M."/>
            <person name="Pursley I."/>
            <person name="Horton D.L."/>
            <person name="Alikhan N.F."/>
            <person name="Baker D."/>
            <person name="Gharbi K."/>
            <person name="Hall N."/>
            <person name="Watson M."/>
            <person name="Adriaenssens E.M."/>
            <person name="Foster-Nyarko E."/>
            <person name="Jarju S."/>
            <person name="Secka A."/>
            <person name="Antonio M."/>
            <person name="Oren A."/>
            <person name="Chaudhuri R.R."/>
            <person name="La Ragione R."/>
            <person name="Hildebrand F."/>
            <person name="Pallen M.J."/>
        </authorList>
    </citation>
    <scope>NUCLEOTIDE SEQUENCE</scope>
    <source>
        <strain evidence="1">ChiGjej1B1-24693</strain>
    </source>
</reference>
<dbReference type="EMBL" id="DVLP01000306">
    <property type="protein sequence ID" value="HIT75953.1"/>
    <property type="molecule type" value="Genomic_DNA"/>
</dbReference>
<sequence length="278" mass="31134">DESGALRFWPTSDQYRELMEFIQRLYGKGLIQQDIFTSDTGKFNNLGGQGILGAVGTQSPTAYFGAEYGDRYVSLPPLKKKAADPIPSWNSASSALQSIGQFVITDKSEHPIETARWMDFHYGDEGARLFFMGIEGETYRRTDDGEYEFLPEITDNPDGLTLDEALRPYVTYLGGGYAGIVTEDYFKAFNEQSLEGVKAVAPHKLEEVWPVFTYTSDEAAELSGLSTDITKLFGESQASFVTGKMTGDDWSTMLEQYDTIGLSRFMEIQQAAYDRYRS</sequence>
<dbReference type="Gene3D" id="3.40.190.10">
    <property type="entry name" value="Periplasmic binding protein-like II"/>
    <property type="match status" value="2"/>
</dbReference>